<sequence>MTAGAPSAPERPDPPAPRDPGVPPDPGALPGARPDPLPNPVPMTATAPDPDAASDIALRARKRRDAALLLPVSGVVLLMPPMAEIFAVEGTVLGVPLVVAYVFAVWFCLIVLAARIAHRLEP</sequence>
<keyword evidence="2" id="KW-0812">Transmembrane</keyword>
<accession>A0ABQ6LJ06</accession>
<proteinExistence type="predicted"/>
<dbReference type="EMBL" id="BSYI01000017">
    <property type="protein sequence ID" value="GMG83267.1"/>
    <property type="molecule type" value="Genomic_DNA"/>
</dbReference>
<dbReference type="RefSeq" id="WP_285672060.1">
    <property type="nucleotide sequence ID" value="NZ_BSYI01000017.1"/>
</dbReference>
<reference evidence="3 4" key="1">
    <citation type="submission" date="2023-04" db="EMBL/GenBank/DDBJ databases">
        <title>Marinoamorphus aggregata gen. nov., sp. Nov., isolate from tissue of brittle star Ophioplocus japonicus.</title>
        <authorList>
            <person name="Kawano K."/>
            <person name="Sawayama S."/>
            <person name="Nakagawa S."/>
        </authorList>
    </citation>
    <scope>NUCLEOTIDE SEQUENCE [LARGE SCALE GENOMIC DNA]</scope>
    <source>
        <strain evidence="3 4">NKW23</strain>
    </source>
</reference>
<evidence type="ECO:0000313" key="4">
    <source>
        <dbReference type="Proteomes" id="UP001239909"/>
    </source>
</evidence>
<evidence type="ECO:0000313" key="3">
    <source>
        <dbReference type="EMBL" id="GMG83267.1"/>
    </source>
</evidence>
<organism evidence="3 4">
    <name type="scientific">Paralimibaculum aggregatum</name>
    <dbReference type="NCBI Taxonomy" id="3036245"/>
    <lineage>
        <taxon>Bacteria</taxon>
        <taxon>Pseudomonadati</taxon>
        <taxon>Pseudomonadota</taxon>
        <taxon>Alphaproteobacteria</taxon>
        <taxon>Rhodobacterales</taxon>
        <taxon>Paracoccaceae</taxon>
        <taxon>Paralimibaculum</taxon>
    </lineage>
</organism>
<keyword evidence="2" id="KW-0472">Membrane</keyword>
<evidence type="ECO:0000256" key="1">
    <source>
        <dbReference type="SAM" id="MobiDB-lite"/>
    </source>
</evidence>
<feature type="transmembrane region" description="Helical" evidence="2">
    <location>
        <begin position="93"/>
        <end position="114"/>
    </location>
</feature>
<feature type="region of interest" description="Disordered" evidence="1">
    <location>
        <begin position="1"/>
        <end position="52"/>
    </location>
</feature>
<dbReference type="Proteomes" id="UP001239909">
    <property type="component" value="Unassembled WGS sequence"/>
</dbReference>
<gene>
    <name evidence="3" type="ORF">LNKW23_24800</name>
</gene>
<feature type="transmembrane region" description="Helical" evidence="2">
    <location>
        <begin position="66"/>
        <end position="87"/>
    </location>
</feature>
<comment type="caution">
    <text evidence="3">The sequence shown here is derived from an EMBL/GenBank/DDBJ whole genome shotgun (WGS) entry which is preliminary data.</text>
</comment>
<keyword evidence="2" id="KW-1133">Transmembrane helix</keyword>
<feature type="compositionally biased region" description="Pro residues" evidence="1">
    <location>
        <begin position="14"/>
        <end position="41"/>
    </location>
</feature>
<name>A0ABQ6LJ06_9RHOB</name>
<keyword evidence="4" id="KW-1185">Reference proteome</keyword>
<evidence type="ECO:0008006" key="5">
    <source>
        <dbReference type="Google" id="ProtNLM"/>
    </source>
</evidence>
<evidence type="ECO:0000256" key="2">
    <source>
        <dbReference type="SAM" id="Phobius"/>
    </source>
</evidence>
<protein>
    <recommendedName>
        <fullName evidence="5">DUF3311 domain-containing protein</fullName>
    </recommendedName>
</protein>